<proteinExistence type="predicted"/>
<feature type="transmembrane region" description="Helical" evidence="1">
    <location>
        <begin position="7"/>
        <end position="32"/>
    </location>
</feature>
<reference evidence="3" key="1">
    <citation type="journal article" date="2023" name="Proc. Natl. Acad. Sci. U.S.A.">
        <title>Genomic and structural basis for evolution of tropane alkaloid biosynthesis.</title>
        <authorList>
            <person name="Wanga Y.-J."/>
            <person name="Taina T."/>
            <person name="Yua J.-Y."/>
            <person name="Lia J."/>
            <person name="Xua B."/>
            <person name="Chenc J."/>
            <person name="D'Auriad J.C."/>
            <person name="Huanga J.-P."/>
            <person name="Huanga S.-X."/>
        </authorList>
    </citation>
    <scope>NUCLEOTIDE SEQUENCE [LARGE SCALE GENOMIC DNA]</scope>
    <source>
        <strain evidence="3">cv. KIB-2019</strain>
    </source>
</reference>
<sequence length="74" mass="8505">MHEPLEYWLAYFLFVLYCCLWGYVSLCFYVDLAEFPLDPFSSPFSRIAKGVQPYIPPPHALVICNAGVIFRGLV</sequence>
<dbReference type="AlphaFoldDB" id="A0A9Q1M015"/>
<name>A0A9Q1M015_9SOLA</name>
<keyword evidence="1" id="KW-0472">Membrane</keyword>
<evidence type="ECO:0000256" key="1">
    <source>
        <dbReference type="SAM" id="Phobius"/>
    </source>
</evidence>
<dbReference type="EMBL" id="JAJAGQ010000011">
    <property type="protein sequence ID" value="KAJ8548917.1"/>
    <property type="molecule type" value="Genomic_DNA"/>
</dbReference>
<organism evidence="2 3">
    <name type="scientific">Anisodus acutangulus</name>
    <dbReference type="NCBI Taxonomy" id="402998"/>
    <lineage>
        <taxon>Eukaryota</taxon>
        <taxon>Viridiplantae</taxon>
        <taxon>Streptophyta</taxon>
        <taxon>Embryophyta</taxon>
        <taxon>Tracheophyta</taxon>
        <taxon>Spermatophyta</taxon>
        <taxon>Magnoliopsida</taxon>
        <taxon>eudicotyledons</taxon>
        <taxon>Gunneridae</taxon>
        <taxon>Pentapetalae</taxon>
        <taxon>asterids</taxon>
        <taxon>lamiids</taxon>
        <taxon>Solanales</taxon>
        <taxon>Solanaceae</taxon>
        <taxon>Solanoideae</taxon>
        <taxon>Hyoscyameae</taxon>
        <taxon>Anisodus</taxon>
    </lineage>
</organism>
<evidence type="ECO:0000313" key="3">
    <source>
        <dbReference type="Proteomes" id="UP001152561"/>
    </source>
</evidence>
<gene>
    <name evidence="2" type="ORF">K7X08_030883</name>
</gene>
<keyword evidence="1" id="KW-0812">Transmembrane</keyword>
<protein>
    <submittedName>
        <fullName evidence="2">Uncharacterized protein</fullName>
    </submittedName>
</protein>
<evidence type="ECO:0000313" key="2">
    <source>
        <dbReference type="EMBL" id="KAJ8548917.1"/>
    </source>
</evidence>
<keyword evidence="3" id="KW-1185">Reference proteome</keyword>
<accession>A0A9Q1M015</accession>
<dbReference type="Proteomes" id="UP001152561">
    <property type="component" value="Unassembled WGS sequence"/>
</dbReference>
<keyword evidence="1" id="KW-1133">Transmembrane helix</keyword>
<comment type="caution">
    <text evidence="2">The sequence shown here is derived from an EMBL/GenBank/DDBJ whole genome shotgun (WGS) entry which is preliminary data.</text>
</comment>